<dbReference type="CDD" id="cd00093">
    <property type="entry name" value="HTH_XRE"/>
    <property type="match status" value="1"/>
</dbReference>
<evidence type="ECO:0000259" key="2">
    <source>
        <dbReference type="PROSITE" id="PS50943"/>
    </source>
</evidence>
<keyword evidence="4" id="KW-1185">Reference proteome</keyword>
<dbReference type="PROSITE" id="PS50943">
    <property type="entry name" value="HTH_CROC1"/>
    <property type="match status" value="1"/>
</dbReference>
<keyword evidence="1" id="KW-0238">DNA-binding</keyword>
<dbReference type="GO" id="GO:0003677">
    <property type="term" value="F:DNA binding"/>
    <property type="evidence" value="ECO:0007669"/>
    <property type="project" value="UniProtKB-KW"/>
</dbReference>
<dbReference type="Pfam" id="PF01381">
    <property type="entry name" value="HTH_3"/>
    <property type="match status" value="1"/>
</dbReference>
<protein>
    <submittedName>
        <fullName evidence="3">Putative transcriptional regulator</fullName>
    </submittedName>
</protein>
<dbReference type="AlphaFoldDB" id="A0A2T0LCP1"/>
<comment type="caution">
    <text evidence="3">The sequence shown here is derived from an EMBL/GenBank/DDBJ whole genome shotgun (WGS) entry which is preliminary data.</text>
</comment>
<dbReference type="PANTHER" id="PTHR46558">
    <property type="entry name" value="TRACRIPTIONAL REGULATORY PROTEIN-RELATED-RELATED"/>
    <property type="match status" value="1"/>
</dbReference>
<dbReference type="Gene3D" id="1.10.260.40">
    <property type="entry name" value="lambda repressor-like DNA-binding domains"/>
    <property type="match status" value="1"/>
</dbReference>
<evidence type="ECO:0000313" key="3">
    <source>
        <dbReference type="EMBL" id="PRX39553.1"/>
    </source>
</evidence>
<accession>A0A2T0LCP1</accession>
<dbReference type="RefSeq" id="WP_106345979.1">
    <property type="nucleotide sequence ID" value="NZ_PVNE01000023.1"/>
</dbReference>
<dbReference type="InterPro" id="IPR010982">
    <property type="entry name" value="Lambda_DNA-bd_dom_sf"/>
</dbReference>
<organism evidence="3 4">
    <name type="scientific">Planifilum fimeticola</name>
    <dbReference type="NCBI Taxonomy" id="201975"/>
    <lineage>
        <taxon>Bacteria</taxon>
        <taxon>Bacillati</taxon>
        <taxon>Bacillota</taxon>
        <taxon>Bacilli</taxon>
        <taxon>Bacillales</taxon>
        <taxon>Thermoactinomycetaceae</taxon>
        <taxon>Planifilum</taxon>
    </lineage>
</organism>
<gene>
    <name evidence="3" type="ORF">CLV97_1236</name>
</gene>
<dbReference type="SUPFAM" id="SSF47413">
    <property type="entry name" value="lambda repressor-like DNA-binding domains"/>
    <property type="match status" value="1"/>
</dbReference>
<evidence type="ECO:0000313" key="4">
    <source>
        <dbReference type="Proteomes" id="UP000237797"/>
    </source>
</evidence>
<reference evidence="3 4" key="1">
    <citation type="submission" date="2018-03" db="EMBL/GenBank/DDBJ databases">
        <title>Genomic Encyclopedia of Archaeal and Bacterial Type Strains, Phase II (KMG-II): from individual species to whole genera.</title>
        <authorList>
            <person name="Goeker M."/>
        </authorList>
    </citation>
    <scope>NUCLEOTIDE SEQUENCE [LARGE SCALE GENOMIC DNA]</scope>
    <source>
        <strain evidence="3 4">DSM 44946</strain>
    </source>
</reference>
<proteinExistence type="predicted"/>
<dbReference type="SMART" id="SM00530">
    <property type="entry name" value="HTH_XRE"/>
    <property type="match status" value="1"/>
</dbReference>
<dbReference type="Proteomes" id="UP000237797">
    <property type="component" value="Unassembled WGS sequence"/>
</dbReference>
<sequence>MVKKQLRLIRHKQNMTCKQVANEIGVTKEYYWQIENGKRRLSYGLAVKIARVFKKTPDEIFLAEELTNEEQGG</sequence>
<feature type="domain" description="HTH cro/C1-type" evidence="2">
    <location>
        <begin position="6"/>
        <end position="60"/>
    </location>
</feature>
<dbReference type="EMBL" id="PVNE01000023">
    <property type="protein sequence ID" value="PRX39553.1"/>
    <property type="molecule type" value="Genomic_DNA"/>
</dbReference>
<evidence type="ECO:0000256" key="1">
    <source>
        <dbReference type="ARBA" id="ARBA00023125"/>
    </source>
</evidence>
<dbReference type="PANTHER" id="PTHR46558:SF4">
    <property type="entry name" value="DNA-BIDING PHAGE PROTEIN"/>
    <property type="match status" value="1"/>
</dbReference>
<name>A0A2T0LCP1_9BACL</name>
<dbReference type="OrthoDB" id="1859224at2"/>
<dbReference type="InterPro" id="IPR001387">
    <property type="entry name" value="Cro/C1-type_HTH"/>
</dbReference>